<dbReference type="RefSeq" id="WP_273595225.1">
    <property type="nucleotide sequence ID" value="NZ_JAQQXS010000002.1"/>
</dbReference>
<dbReference type="SUPFAM" id="SSF53335">
    <property type="entry name" value="S-adenosyl-L-methionine-dependent methyltransferases"/>
    <property type="match status" value="1"/>
</dbReference>
<gene>
    <name evidence="1" type="ORF">PRZ01_02755</name>
</gene>
<evidence type="ECO:0000313" key="1">
    <source>
        <dbReference type="EMBL" id="MDC8784110.1"/>
    </source>
</evidence>
<proteinExistence type="predicted"/>
<dbReference type="InterPro" id="IPR029063">
    <property type="entry name" value="SAM-dependent_MTases_sf"/>
</dbReference>
<accession>A0ABT5KMH3</accession>
<protein>
    <submittedName>
        <fullName evidence="1">Uncharacterized protein</fullName>
    </submittedName>
</protein>
<reference evidence="1 2" key="1">
    <citation type="submission" date="2022-10" db="EMBL/GenBank/DDBJ databases">
        <title>paucibacter sp. hw8 Genome sequencing.</title>
        <authorList>
            <person name="Park S."/>
        </authorList>
    </citation>
    <scope>NUCLEOTIDE SEQUENCE [LARGE SCALE GENOMIC DNA]</scope>
    <source>
        <strain evidence="2">hw8</strain>
    </source>
</reference>
<dbReference type="Proteomes" id="UP001219862">
    <property type="component" value="Unassembled WGS sequence"/>
</dbReference>
<dbReference type="Gene3D" id="3.40.50.150">
    <property type="entry name" value="Vaccinia Virus protein VP39"/>
    <property type="match status" value="1"/>
</dbReference>
<evidence type="ECO:0000313" key="2">
    <source>
        <dbReference type="Proteomes" id="UP001219862"/>
    </source>
</evidence>
<name>A0ABT5KMH3_9BURK</name>
<dbReference type="EMBL" id="JAQQXS010000002">
    <property type="protein sequence ID" value="MDC8784110.1"/>
    <property type="molecule type" value="Genomic_DNA"/>
</dbReference>
<comment type="caution">
    <text evidence="1">The sequence shown here is derived from an EMBL/GenBank/DDBJ whole genome shotgun (WGS) entry which is preliminary data.</text>
</comment>
<sequence>MSHPYEWCDTQFHAAARLTLRLQNEAVLEGYDLKDASAWNILFDGTRPIFCDLLSFQRLESRRWWAAGQFARHFIFPLLLSQRRGLRANQAFLTWRDGVPQEVARKMLGPVRFLTRYWPLMANGSDAPLVAAAIREGTPLQLDPIRRFRGGLHQSFEWMLNGVSPHNSIADQTVWQDYAENRIHYSEADLTVKRSHVSSWISGIKPRWVIDLGCNSGEFSRIALTTGAKVVAVDGDHGAVSRMFDTEERQLFPLVTNLDDIQGGRGWLGREHPGLPERLTGHADLVLMLALIHHLSIGASIPLDEVAQLVAHWTRRWAIVEFIAPNDPQLELLCTQRGRVAAEVSLAHQRHAFELAGFIVREAVSLPSRHRTLTLLEKVKA</sequence>
<keyword evidence="2" id="KW-1185">Reference proteome</keyword>
<organism evidence="1 2">
    <name type="scientific">Roseateles koreensis</name>
    <dbReference type="NCBI Taxonomy" id="2987526"/>
    <lineage>
        <taxon>Bacteria</taxon>
        <taxon>Pseudomonadati</taxon>
        <taxon>Pseudomonadota</taxon>
        <taxon>Betaproteobacteria</taxon>
        <taxon>Burkholderiales</taxon>
        <taxon>Sphaerotilaceae</taxon>
        <taxon>Roseateles</taxon>
    </lineage>
</organism>